<dbReference type="Proteomes" id="UP000290495">
    <property type="component" value="Chromosome"/>
</dbReference>
<dbReference type="GO" id="GO:0004803">
    <property type="term" value="F:transposase activity"/>
    <property type="evidence" value="ECO:0007669"/>
    <property type="project" value="TreeGrafter"/>
</dbReference>
<gene>
    <name evidence="1" type="ORF">NCTC10146_00387</name>
</gene>
<dbReference type="GO" id="GO:0032196">
    <property type="term" value="P:transposition"/>
    <property type="evidence" value="ECO:0007669"/>
    <property type="project" value="TreeGrafter"/>
</dbReference>
<dbReference type="EMBL" id="LR215010">
    <property type="protein sequence ID" value="VEU68924.1"/>
    <property type="molecule type" value="Genomic_DNA"/>
</dbReference>
<sequence length="115" mass="13698">MLEKQTRKSYNTITKRGSKYIHQALNNMTKKFNLNIKSLNADNGKENFLLNKIMPKERLSECLSYSSWQKGSAKNMHRLIRYFIPKGKSLDSYTQEEIDFMTEWINNYRKIINQP</sequence>
<dbReference type="AlphaFoldDB" id="A0A449AQS5"/>
<dbReference type="PANTHER" id="PTHR10948">
    <property type="entry name" value="TRANSPOSASE"/>
    <property type="match status" value="1"/>
</dbReference>
<protein>
    <submittedName>
        <fullName evidence="1">Transposase</fullName>
    </submittedName>
</protein>
<dbReference type="GO" id="GO:0005829">
    <property type="term" value="C:cytosol"/>
    <property type="evidence" value="ECO:0007669"/>
    <property type="project" value="TreeGrafter"/>
</dbReference>
<dbReference type="PANTHER" id="PTHR10948:SF23">
    <property type="entry name" value="TRANSPOSASE INSI FOR INSERTION SEQUENCE ELEMENT IS30A-RELATED"/>
    <property type="match status" value="1"/>
</dbReference>
<name>A0A449AQS5_9BACT</name>
<proteinExistence type="predicted"/>
<reference evidence="1 2" key="1">
    <citation type="submission" date="2019-01" db="EMBL/GenBank/DDBJ databases">
        <authorList>
            <consortium name="Pathogen Informatics"/>
        </authorList>
    </citation>
    <scope>NUCLEOTIDE SEQUENCE [LARGE SCALE GENOMIC DNA]</scope>
    <source>
        <strain evidence="1 2">NCTC10146</strain>
    </source>
</reference>
<dbReference type="InterPro" id="IPR051917">
    <property type="entry name" value="Transposase-Integrase"/>
</dbReference>
<organism evidence="1 2">
    <name type="scientific">Mycoplasmopsis canis</name>
    <dbReference type="NCBI Taxonomy" id="29555"/>
    <lineage>
        <taxon>Bacteria</taxon>
        <taxon>Bacillati</taxon>
        <taxon>Mycoplasmatota</taxon>
        <taxon>Mycoplasmoidales</taxon>
        <taxon>Metamycoplasmataceae</taxon>
        <taxon>Mycoplasmopsis</taxon>
    </lineage>
</organism>
<evidence type="ECO:0000313" key="1">
    <source>
        <dbReference type="EMBL" id="VEU68924.1"/>
    </source>
</evidence>
<accession>A0A449AQS5</accession>
<evidence type="ECO:0000313" key="2">
    <source>
        <dbReference type="Proteomes" id="UP000290495"/>
    </source>
</evidence>